<dbReference type="Proteomes" id="UP001220478">
    <property type="component" value="Chromosome"/>
</dbReference>
<gene>
    <name evidence="3" type="ORF">PYS61_02775</name>
</gene>
<keyword evidence="4" id="KW-1185">Reference proteome</keyword>
<evidence type="ECO:0000256" key="1">
    <source>
        <dbReference type="ARBA" id="ARBA00023267"/>
    </source>
</evidence>
<dbReference type="InterPro" id="IPR001882">
    <property type="entry name" value="Biotin_BS"/>
</dbReference>
<dbReference type="InterPro" id="IPR050709">
    <property type="entry name" value="Biotin_Carboxyl_Carrier/Decarb"/>
</dbReference>
<feature type="domain" description="Lipoyl-binding" evidence="2">
    <location>
        <begin position="37"/>
        <end position="115"/>
    </location>
</feature>
<dbReference type="PANTHER" id="PTHR45266">
    <property type="entry name" value="OXALOACETATE DECARBOXYLASE ALPHA CHAIN"/>
    <property type="match status" value="1"/>
</dbReference>
<sequence>MKTYKVKVNGKEYLVELEEVENAPAATAAQQKAATPAAGSQTTAQGEVVKAPIQGTVFKLLKKPGDTVAAGDAVMIIEAMKMENEIPAPRAGKITAIMVTTGQQVDNNAPLFSLM</sequence>
<evidence type="ECO:0000313" key="3">
    <source>
        <dbReference type="EMBL" id="WEG36108.1"/>
    </source>
</evidence>
<dbReference type="InterPro" id="IPR000089">
    <property type="entry name" value="Biotin_lipoyl"/>
</dbReference>
<proteinExistence type="predicted"/>
<keyword evidence="1" id="KW-0092">Biotin</keyword>
<accession>A0ABY8C9Y9</accession>
<dbReference type="InterPro" id="IPR011053">
    <property type="entry name" value="Single_hybrid_motif"/>
</dbReference>
<organism evidence="3 4">
    <name type="scientific">Amygdalobacter indicium</name>
    <dbReference type="NCBI Taxonomy" id="3029272"/>
    <lineage>
        <taxon>Bacteria</taxon>
        <taxon>Bacillati</taxon>
        <taxon>Bacillota</taxon>
        <taxon>Clostridia</taxon>
        <taxon>Eubacteriales</taxon>
        <taxon>Oscillospiraceae</taxon>
        <taxon>Amygdalobacter</taxon>
    </lineage>
</organism>
<dbReference type="CDD" id="cd06850">
    <property type="entry name" value="biotinyl_domain"/>
    <property type="match status" value="1"/>
</dbReference>
<reference evidence="3 4" key="1">
    <citation type="submission" date="2023-02" db="EMBL/GenBank/DDBJ databases">
        <title>Novel Oscillospiraceae bacterial genomes.</title>
        <authorList>
            <person name="Srinivasan S."/>
            <person name="Austin M.N."/>
            <person name="Fiedler T.L."/>
            <person name="Strenk S.M."/>
            <person name="Agnew K.J."/>
            <person name="Nagana Gowda G.A."/>
            <person name="Raftery D."/>
            <person name="Beamer M.A."/>
            <person name="Achilles S.L."/>
            <person name="Wiesenfeld H.C."/>
            <person name="Fredricks D.N."/>
            <person name="Hillier S.L."/>
        </authorList>
    </citation>
    <scope>NUCLEOTIDE SEQUENCE [LARGE SCALE GENOMIC DNA]</scope>
    <source>
        <strain evidence="3 4">CHIC02 1186E3-8</strain>
    </source>
</reference>
<protein>
    <submittedName>
        <fullName evidence="3">Acetyl-CoA carboxylase biotin carboxyl carrier protein subunit</fullName>
    </submittedName>
</protein>
<dbReference type="SUPFAM" id="SSF51230">
    <property type="entry name" value="Single hybrid motif"/>
    <property type="match status" value="1"/>
</dbReference>
<name>A0ABY8C9Y9_9FIRM</name>
<evidence type="ECO:0000313" key="4">
    <source>
        <dbReference type="Proteomes" id="UP001220478"/>
    </source>
</evidence>
<dbReference type="Gene3D" id="2.40.50.100">
    <property type="match status" value="1"/>
</dbReference>
<dbReference type="PROSITE" id="PS50968">
    <property type="entry name" value="BIOTINYL_LIPOYL"/>
    <property type="match status" value="1"/>
</dbReference>
<dbReference type="PROSITE" id="PS00188">
    <property type="entry name" value="BIOTIN"/>
    <property type="match status" value="1"/>
</dbReference>
<dbReference type="PANTHER" id="PTHR45266:SF3">
    <property type="entry name" value="OXALOACETATE DECARBOXYLASE ALPHA CHAIN"/>
    <property type="match status" value="1"/>
</dbReference>
<dbReference type="RefSeq" id="WP_315572103.1">
    <property type="nucleotide sequence ID" value="NZ_CP118868.1"/>
</dbReference>
<dbReference type="Pfam" id="PF00364">
    <property type="entry name" value="Biotin_lipoyl"/>
    <property type="match status" value="1"/>
</dbReference>
<evidence type="ECO:0000259" key="2">
    <source>
        <dbReference type="PROSITE" id="PS50968"/>
    </source>
</evidence>
<dbReference type="EMBL" id="CP118868">
    <property type="protein sequence ID" value="WEG36108.1"/>
    <property type="molecule type" value="Genomic_DNA"/>
</dbReference>